<proteinExistence type="predicted"/>
<dbReference type="PROSITE" id="PS51375">
    <property type="entry name" value="PPR"/>
    <property type="match status" value="5"/>
</dbReference>
<protein>
    <recommendedName>
        <fullName evidence="5">Pentatricopeptide repeat-containing protein</fullName>
    </recommendedName>
</protein>
<gene>
    <name evidence="3" type="ORF">ERUC_LOCUS41368</name>
</gene>
<organism evidence="3 4">
    <name type="scientific">Eruca vesicaria subsp. sativa</name>
    <name type="common">Garden rocket</name>
    <name type="synonym">Eruca sativa</name>
    <dbReference type="NCBI Taxonomy" id="29727"/>
    <lineage>
        <taxon>Eukaryota</taxon>
        <taxon>Viridiplantae</taxon>
        <taxon>Streptophyta</taxon>
        <taxon>Embryophyta</taxon>
        <taxon>Tracheophyta</taxon>
        <taxon>Spermatophyta</taxon>
        <taxon>Magnoliopsida</taxon>
        <taxon>eudicotyledons</taxon>
        <taxon>Gunneridae</taxon>
        <taxon>Pentapetalae</taxon>
        <taxon>rosids</taxon>
        <taxon>malvids</taxon>
        <taxon>Brassicales</taxon>
        <taxon>Brassicaceae</taxon>
        <taxon>Brassiceae</taxon>
        <taxon>Eruca</taxon>
    </lineage>
</organism>
<evidence type="ECO:0008006" key="5">
    <source>
        <dbReference type="Google" id="ProtNLM"/>
    </source>
</evidence>
<dbReference type="Proteomes" id="UP001642260">
    <property type="component" value="Unassembled WGS sequence"/>
</dbReference>
<reference evidence="3 4" key="1">
    <citation type="submission" date="2022-03" db="EMBL/GenBank/DDBJ databases">
        <authorList>
            <person name="Macdonald S."/>
            <person name="Ahmed S."/>
            <person name="Newling K."/>
        </authorList>
    </citation>
    <scope>NUCLEOTIDE SEQUENCE [LARGE SCALE GENOMIC DNA]</scope>
</reference>
<feature type="repeat" description="PPR" evidence="2">
    <location>
        <begin position="95"/>
        <end position="129"/>
    </location>
</feature>
<dbReference type="InterPro" id="IPR002885">
    <property type="entry name" value="PPR_rpt"/>
</dbReference>
<dbReference type="Gene3D" id="1.25.40.10">
    <property type="entry name" value="Tetratricopeptide repeat domain"/>
    <property type="match status" value="3"/>
</dbReference>
<evidence type="ECO:0000256" key="2">
    <source>
        <dbReference type="PROSITE-ProRule" id="PRU00708"/>
    </source>
</evidence>
<evidence type="ECO:0000313" key="3">
    <source>
        <dbReference type="EMBL" id="CAH8388885.1"/>
    </source>
</evidence>
<dbReference type="EMBL" id="CAKOAT010819597">
    <property type="protein sequence ID" value="CAH8388885.1"/>
    <property type="molecule type" value="Genomic_DNA"/>
</dbReference>
<dbReference type="NCBIfam" id="TIGR00756">
    <property type="entry name" value="PPR"/>
    <property type="match status" value="4"/>
</dbReference>
<evidence type="ECO:0000256" key="1">
    <source>
        <dbReference type="ARBA" id="ARBA00022737"/>
    </source>
</evidence>
<evidence type="ECO:0000313" key="4">
    <source>
        <dbReference type="Proteomes" id="UP001642260"/>
    </source>
</evidence>
<keyword evidence="1" id="KW-0677">Repeat</keyword>
<dbReference type="AlphaFoldDB" id="A0ABC8LZV2"/>
<dbReference type="PANTHER" id="PTHR45613:SF207">
    <property type="entry name" value="OS08G0300700 PROTEIN"/>
    <property type="match status" value="1"/>
</dbReference>
<accession>A0ABC8LZV2</accession>
<name>A0ABC8LZV2_ERUVS</name>
<comment type="caution">
    <text evidence="3">The sequence shown here is derived from an EMBL/GenBank/DDBJ whole genome shotgun (WGS) entry which is preliminary data.</text>
</comment>
<dbReference type="InterPro" id="IPR011990">
    <property type="entry name" value="TPR-like_helical_dom_sf"/>
</dbReference>
<feature type="repeat" description="PPR" evidence="2">
    <location>
        <begin position="191"/>
        <end position="225"/>
    </location>
</feature>
<sequence length="311" mass="35472">MPRFVQTRFLQTCTMFLSEQACKGKKVSYKERLRIGIVDNKKDDVVELFKSMLLSRPLPSIIHFSRLFSALAKTRQYELVLSLCQQMEFQGMKHNSYTVNIIINCFCRLRKLGFAFSIMGKGLKLGYEPNTITFSTLVNGLCLQVDRMVEMEVRPNLVTLNTLVNGLCLNSKVSEAVALVDRMVENGCQPDQFTYGPILNRICKSGDTSLALDLLRKMEDRKMGALKMRLIFSMKWKRKNTLIGGFCNAGRWDEAAQLMRDMITRGITPNVITFSALIDIFVKEGKHVEAKELYNEMIARGKDPDTVTYNT</sequence>
<dbReference type="PANTHER" id="PTHR45613">
    <property type="entry name" value="PENTATRICOPEPTIDE REPEAT-CONTAINING PROTEIN"/>
    <property type="match status" value="1"/>
</dbReference>
<feature type="repeat" description="PPR" evidence="2">
    <location>
        <begin position="235"/>
        <end position="269"/>
    </location>
</feature>
<dbReference type="Pfam" id="PF13041">
    <property type="entry name" value="PPR_2"/>
    <property type="match status" value="3"/>
</dbReference>
<keyword evidence="4" id="KW-1185">Reference proteome</keyword>
<feature type="repeat" description="PPR" evidence="2">
    <location>
        <begin position="270"/>
        <end position="304"/>
    </location>
</feature>
<feature type="repeat" description="PPR" evidence="2">
    <location>
        <begin position="156"/>
        <end position="190"/>
    </location>
</feature>